<evidence type="ECO:0000313" key="6">
    <source>
        <dbReference type="EMBL" id="HFC98224.1"/>
    </source>
</evidence>
<evidence type="ECO:0000256" key="5">
    <source>
        <dbReference type="HAMAP-Rule" id="MF_00902"/>
    </source>
</evidence>
<feature type="transmembrane region" description="Helical" evidence="5">
    <location>
        <begin position="98"/>
        <end position="127"/>
    </location>
</feature>
<feature type="transmembrane region" description="Helical" evidence="5">
    <location>
        <begin position="189"/>
        <end position="207"/>
    </location>
</feature>
<dbReference type="GO" id="GO:0033281">
    <property type="term" value="C:TAT protein transport complex"/>
    <property type="evidence" value="ECO:0007669"/>
    <property type="project" value="UniProtKB-UniRule"/>
</dbReference>
<dbReference type="Pfam" id="PF00902">
    <property type="entry name" value="TatC"/>
    <property type="match status" value="1"/>
</dbReference>
<protein>
    <recommendedName>
        <fullName evidence="5">Sec-independent protein translocase protein TatC</fullName>
    </recommendedName>
</protein>
<feature type="transmembrane region" description="Helical" evidence="5">
    <location>
        <begin position="213"/>
        <end position="231"/>
    </location>
</feature>
<evidence type="ECO:0000256" key="3">
    <source>
        <dbReference type="ARBA" id="ARBA00022989"/>
    </source>
</evidence>
<dbReference type="AlphaFoldDB" id="A0A7C3GVG4"/>
<dbReference type="PANTHER" id="PTHR30371:SF0">
    <property type="entry name" value="SEC-INDEPENDENT PROTEIN TRANSLOCASE PROTEIN TATC, CHLOROPLASTIC-RELATED"/>
    <property type="match status" value="1"/>
</dbReference>
<dbReference type="HAMAP" id="MF_00902">
    <property type="entry name" value="TatC"/>
    <property type="match status" value="1"/>
</dbReference>
<reference evidence="6" key="1">
    <citation type="journal article" date="2020" name="mSystems">
        <title>Genome- and Community-Level Interaction Insights into Carbon Utilization and Element Cycling Functions of Hydrothermarchaeota in Hydrothermal Sediment.</title>
        <authorList>
            <person name="Zhou Z."/>
            <person name="Liu Y."/>
            <person name="Xu W."/>
            <person name="Pan J."/>
            <person name="Luo Z.H."/>
            <person name="Li M."/>
        </authorList>
    </citation>
    <scope>NUCLEOTIDE SEQUENCE [LARGE SCALE GENOMIC DNA]</scope>
    <source>
        <strain evidence="6">HyVt-483</strain>
    </source>
</reference>
<comment type="similarity">
    <text evidence="5">Belongs to the TatC family.</text>
</comment>
<keyword evidence="5" id="KW-1003">Cell membrane</keyword>
<keyword evidence="5" id="KW-0813">Transport</keyword>
<evidence type="ECO:0000256" key="4">
    <source>
        <dbReference type="ARBA" id="ARBA00023136"/>
    </source>
</evidence>
<organism evidence="6">
    <name type="scientific">Thermosulfurimonas dismutans</name>
    <dbReference type="NCBI Taxonomy" id="999894"/>
    <lineage>
        <taxon>Bacteria</taxon>
        <taxon>Pseudomonadati</taxon>
        <taxon>Thermodesulfobacteriota</taxon>
        <taxon>Thermodesulfobacteria</taxon>
        <taxon>Thermodesulfobacteriales</taxon>
        <taxon>Thermodesulfobacteriaceae</taxon>
        <taxon>Thermosulfurimonas</taxon>
    </lineage>
</organism>
<proteinExistence type="inferred from homology"/>
<keyword evidence="5" id="KW-0653">Protein transport</keyword>
<comment type="subcellular location">
    <subcellularLocation>
        <location evidence="5">Cell membrane</location>
        <topology evidence="5">Multi-pass membrane protein</topology>
    </subcellularLocation>
    <subcellularLocation>
        <location evidence="1">Membrane</location>
        <topology evidence="1">Multi-pass membrane protein</topology>
    </subcellularLocation>
</comment>
<dbReference type="Proteomes" id="UP000886043">
    <property type="component" value="Unassembled WGS sequence"/>
</dbReference>
<name>A0A7C3GVG4_9BACT</name>
<dbReference type="GO" id="GO:0009977">
    <property type="term" value="F:proton motive force dependent protein transmembrane transporter activity"/>
    <property type="evidence" value="ECO:0007669"/>
    <property type="project" value="TreeGrafter"/>
</dbReference>
<feature type="transmembrane region" description="Helical" evidence="5">
    <location>
        <begin position="147"/>
        <end position="177"/>
    </location>
</feature>
<accession>A0A7C3GVG4</accession>
<keyword evidence="2 5" id="KW-0812">Transmembrane</keyword>
<gene>
    <name evidence="5" type="primary">tatC</name>
    <name evidence="6" type="ORF">ENJ40_07195</name>
</gene>
<feature type="transmembrane region" description="Helical" evidence="5">
    <location>
        <begin position="20"/>
        <end position="42"/>
    </location>
</feature>
<evidence type="ECO:0000256" key="2">
    <source>
        <dbReference type="ARBA" id="ARBA00022692"/>
    </source>
</evidence>
<comment type="subunit">
    <text evidence="5">Forms a complex with TatA.</text>
</comment>
<comment type="caution">
    <text evidence="6">The sequence shown here is derived from an EMBL/GenBank/DDBJ whole genome shotgun (WGS) entry which is preliminary data.</text>
</comment>
<keyword evidence="3 5" id="KW-1133">Transmembrane helix</keyword>
<dbReference type="EMBL" id="DRMH01000094">
    <property type="protein sequence ID" value="HFC98224.1"/>
    <property type="molecule type" value="Genomic_DNA"/>
</dbReference>
<sequence>MEESPVKSLVLWLLDLRRYLLRILLVLLILSLFFLWVAPRVLIWLQAHFGQKLAFFGVAEPWLALLKVAFLSAFVVCFPYLLWLIWRAMARVFGLGKLSGFLTLLIGTMLFYGGMLFCFFITLPYGMKFLLSFQREEIVPTISVGHFVNFVALFLLAFGLIFELPLFMILLAWVGVLDPYKAARYRRHAILIITILAAVITPTPDVFNLSLMAVPLYLLFEAGLLGARLAVRRRSKLLRGNTG</sequence>
<comment type="function">
    <text evidence="5">Part of the twin-arginine translocation (Tat) system that transports large folded proteins containing a characteristic twin-arginine motif in their signal peptide across membranes.</text>
</comment>
<dbReference type="GO" id="GO:0043953">
    <property type="term" value="P:protein transport by the Tat complex"/>
    <property type="evidence" value="ECO:0007669"/>
    <property type="project" value="UniProtKB-UniRule"/>
</dbReference>
<feature type="transmembrane region" description="Helical" evidence="5">
    <location>
        <begin position="62"/>
        <end position="86"/>
    </location>
</feature>
<dbReference type="InterPro" id="IPR002033">
    <property type="entry name" value="TatC"/>
</dbReference>
<keyword evidence="5" id="KW-0811">Translocation</keyword>
<dbReference type="GO" id="GO:0065002">
    <property type="term" value="P:intracellular protein transmembrane transport"/>
    <property type="evidence" value="ECO:0007669"/>
    <property type="project" value="TreeGrafter"/>
</dbReference>
<keyword evidence="4 5" id="KW-0472">Membrane</keyword>
<dbReference type="PANTHER" id="PTHR30371">
    <property type="entry name" value="SEC-INDEPENDENT PROTEIN TRANSLOCASE PROTEIN TATC"/>
    <property type="match status" value="1"/>
</dbReference>
<dbReference type="PRINTS" id="PR01840">
    <property type="entry name" value="TATCFAMILY"/>
</dbReference>
<evidence type="ECO:0000256" key="1">
    <source>
        <dbReference type="ARBA" id="ARBA00004141"/>
    </source>
</evidence>